<feature type="domain" description="Xylose isomerase-like TIM barrel" evidence="2">
    <location>
        <begin position="79"/>
        <end position="317"/>
    </location>
</feature>
<dbReference type="PANTHER" id="PTHR43489:SF7">
    <property type="entry name" value="3-DEHYDRO-D-GULOSIDE 4-EPIMERASE-RELATED"/>
    <property type="match status" value="1"/>
</dbReference>
<name>A0AAW6TQW3_9BACT</name>
<organism evidence="3 4">
    <name type="scientific">Anaerobaca lacustris</name>
    <dbReference type="NCBI Taxonomy" id="3044600"/>
    <lineage>
        <taxon>Bacteria</taxon>
        <taxon>Pseudomonadati</taxon>
        <taxon>Planctomycetota</taxon>
        <taxon>Phycisphaerae</taxon>
        <taxon>Sedimentisphaerales</taxon>
        <taxon>Anaerobacaceae</taxon>
        <taxon>Anaerobaca</taxon>
    </lineage>
</organism>
<gene>
    <name evidence="3" type="ORF">QJ522_03210</name>
</gene>
<keyword evidence="4" id="KW-1185">Reference proteome</keyword>
<dbReference type="Pfam" id="PF01261">
    <property type="entry name" value="AP_endonuc_2"/>
    <property type="match status" value="1"/>
</dbReference>
<comment type="caution">
    <text evidence="3">The sequence shown here is derived from an EMBL/GenBank/DDBJ whole genome shotgun (WGS) entry which is preliminary data.</text>
</comment>
<sequence>MATEAMHEADQGLNRRNFLGLGAGAVAASLAGAGAAGAADAGSSPVVRPPEGKRILLSCKLGMLPKEIDGKKLSIVDRLQLAAEAGFDGVDFDQAGEFTVEQARDAVRESGVFVHNAINHAHWSQRLTSAKEEERAQGRKNIEHCLRVSHAAGGSGVLIVVGRGGDGPADMVEQRAHEEMKKLIPLAASLGQMILVENVWNQMMYEHDAPPEQGAERFVRFVDGFNSPWVGMYYDVGNHWKYGRPDEWIRTFGYRCVKLDVKGFSRAQNKFVDITSEDDDLPWDQVRKALDDINFAGWTTAEVGGGDLKRLTLVRQQMEKAFGL</sequence>
<evidence type="ECO:0000313" key="3">
    <source>
        <dbReference type="EMBL" id="MDI6448043.1"/>
    </source>
</evidence>
<reference evidence="3" key="1">
    <citation type="submission" date="2023-05" db="EMBL/GenBank/DDBJ databases">
        <title>Anaerotaeda fermentans gen. nov., sp. nov., a novel anaerobic planctomycete of the new family within the order Sedimentisphaerales isolated from Taman Peninsula, Russia.</title>
        <authorList>
            <person name="Khomyakova M.A."/>
            <person name="Merkel A.Y."/>
            <person name="Slobodkin A.I."/>
        </authorList>
    </citation>
    <scope>NUCLEOTIDE SEQUENCE</scope>
    <source>
        <strain evidence="3">M17dextr</strain>
    </source>
</reference>
<dbReference type="Proteomes" id="UP001431776">
    <property type="component" value="Unassembled WGS sequence"/>
</dbReference>
<evidence type="ECO:0000259" key="2">
    <source>
        <dbReference type="Pfam" id="PF01261"/>
    </source>
</evidence>
<dbReference type="RefSeq" id="WP_349243453.1">
    <property type="nucleotide sequence ID" value="NZ_JASCXX010000003.1"/>
</dbReference>
<protein>
    <submittedName>
        <fullName evidence="3">Sugar phosphate isomerase/epimerase family protein</fullName>
    </submittedName>
</protein>
<dbReference type="EMBL" id="JASCXX010000003">
    <property type="protein sequence ID" value="MDI6448043.1"/>
    <property type="molecule type" value="Genomic_DNA"/>
</dbReference>
<accession>A0AAW6TQW3</accession>
<dbReference type="InterPro" id="IPR050417">
    <property type="entry name" value="Sugar_Epim/Isomerase"/>
</dbReference>
<dbReference type="PROSITE" id="PS51318">
    <property type="entry name" value="TAT"/>
    <property type="match status" value="1"/>
</dbReference>
<dbReference type="InterPro" id="IPR006311">
    <property type="entry name" value="TAT_signal"/>
</dbReference>
<dbReference type="Gene3D" id="3.20.20.150">
    <property type="entry name" value="Divalent-metal-dependent TIM barrel enzymes"/>
    <property type="match status" value="1"/>
</dbReference>
<dbReference type="InterPro" id="IPR036237">
    <property type="entry name" value="Xyl_isomerase-like_sf"/>
</dbReference>
<dbReference type="AlphaFoldDB" id="A0AAW6TQW3"/>
<dbReference type="GO" id="GO:0016853">
    <property type="term" value="F:isomerase activity"/>
    <property type="evidence" value="ECO:0007669"/>
    <property type="project" value="UniProtKB-KW"/>
</dbReference>
<evidence type="ECO:0000256" key="1">
    <source>
        <dbReference type="ARBA" id="ARBA00023235"/>
    </source>
</evidence>
<dbReference type="InterPro" id="IPR013022">
    <property type="entry name" value="Xyl_isomerase-like_TIM-brl"/>
</dbReference>
<dbReference type="SUPFAM" id="SSF51658">
    <property type="entry name" value="Xylose isomerase-like"/>
    <property type="match status" value="1"/>
</dbReference>
<dbReference type="PANTHER" id="PTHR43489">
    <property type="entry name" value="ISOMERASE"/>
    <property type="match status" value="1"/>
</dbReference>
<keyword evidence="1 3" id="KW-0413">Isomerase</keyword>
<proteinExistence type="predicted"/>
<evidence type="ECO:0000313" key="4">
    <source>
        <dbReference type="Proteomes" id="UP001431776"/>
    </source>
</evidence>